<name>X0V9T4_9ZZZZ</name>
<sequence>PILERADEFNILAIDGWRESKGVQREWYEAACGKEHFTDIIVGPGVFIGPDGEAYFDELNLPSQPERGVPLKHQQVWGDPAEITT</sequence>
<protein>
    <submittedName>
        <fullName evidence="1">Uncharacterized protein</fullName>
    </submittedName>
</protein>
<evidence type="ECO:0000313" key="1">
    <source>
        <dbReference type="EMBL" id="GAG14904.1"/>
    </source>
</evidence>
<organism evidence="1">
    <name type="scientific">marine sediment metagenome</name>
    <dbReference type="NCBI Taxonomy" id="412755"/>
    <lineage>
        <taxon>unclassified sequences</taxon>
        <taxon>metagenomes</taxon>
        <taxon>ecological metagenomes</taxon>
    </lineage>
</organism>
<comment type="caution">
    <text evidence="1">The sequence shown here is derived from an EMBL/GenBank/DDBJ whole genome shotgun (WGS) entry which is preliminary data.</text>
</comment>
<reference evidence="1" key="1">
    <citation type="journal article" date="2014" name="Front. Microbiol.">
        <title>High frequency of phylogenetically diverse reductive dehalogenase-homologous genes in deep subseafloor sedimentary metagenomes.</title>
        <authorList>
            <person name="Kawai M."/>
            <person name="Futagami T."/>
            <person name="Toyoda A."/>
            <person name="Takaki Y."/>
            <person name="Nishi S."/>
            <person name="Hori S."/>
            <person name="Arai W."/>
            <person name="Tsubouchi T."/>
            <person name="Morono Y."/>
            <person name="Uchiyama I."/>
            <person name="Ito T."/>
            <person name="Fujiyama A."/>
            <person name="Inagaki F."/>
            <person name="Takami H."/>
        </authorList>
    </citation>
    <scope>NUCLEOTIDE SEQUENCE</scope>
    <source>
        <strain evidence="1">Expedition CK06-06</strain>
    </source>
</reference>
<feature type="non-terminal residue" evidence="1">
    <location>
        <position position="1"/>
    </location>
</feature>
<gene>
    <name evidence="1" type="ORF">S01H1_54063</name>
</gene>
<proteinExistence type="predicted"/>
<dbReference type="Gene3D" id="3.40.50.10400">
    <property type="entry name" value="Hypothetical protein PA1492"/>
    <property type="match status" value="1"/>
</dbReference>
<dbReference type="EMBL" id="BARS01035049">
    <property type="protein sequence ID" value="GAG14904.1"/>
    <property type="molecule type" value="Genomic_DNA"/>
</dbReference>
<accession>X0V9T4</accession>
<dbReference type="AlphaFoldDB" id="X0V9T4"/>